<evidence type="ECO:0000256" key="16">
    <source>
        <dbReference type="ARBA" id="ARBA00022989"/>
    </source>
</evidence>
<dbReference type="Gene3D" id="3.40.1110.10">
    <property type="entry name" value="Calcium-transporting ATPase, cytoplasmic domain N"/>
    <property type="match status" value="1"/>
</dbReference>
<keyword evidence="9 23" id="KW-0479">Metal-binding</keyword>
<keyword evidence="16 23" id="KW-1133">Transmembrane helix</keyword>
<dbReference type="PROSITE" id="PS00154">
    <property type="entry name" value="ATPASE_E1_E2"/>
    <property type="match status" value="1"/>
</dbReference>
<dbReference type="GO" id="GO:0016887">
    <property type="term" value="F:ATP hydrolysis activity"/>
    <property type="evidence" value="ECO:0007669"/>
    <property type="project" value="InterPro"/>
</dbReference>
<keyword evidence="11 23" id="KW-0547">Nucleotide-binding</keyword>
<dbReference type="Pfam" id="PF00122">
    <property type="entry name" value="E1-E2_ATPase"/>
    <property type="match status" value="1"/>
</dbReference>
<keyword evidence="14" id="KW-0460">Magnesium</keyword>
<dbReference type="SUPFAM" id="SSF55008">
    <property type="entry name" value="HMA, heavy metal-associated domain"/>
    <property type="match status" value="1"/>
</dbReference>
<evidence type="ECO:0000256" key="7">
    <source>
        <dbReference type="ARBA" id="ARBA00022553"/>
    </source>
</evidence>
<evidence type="ECO:0000256" key="11">
    <source>
        <dbReference type="ARBA" id="ARBA00022741"/>
    </source>
</evidence>
<feature type="transmembrane region" description="Helical" evidence="23">
    <location>
        <begin position="168"/>
        <end position="191"/>
    </location>
</feature>
<feature type="domain" description="HMA" evidence="24">
    <location>
        <begin position="10"/>
        <end position="75"/>
    </location>
</feature>
<dbReference type="SUPFAM" id="SSF81665">
    <property type="entry name" value="Calcium ATPase, transmembrane domain M"/>
    <property type="match status" value="1"/>
</dbReference>
<feature type="transmembrane region" description="Helical" evidence="23">
    <location>
        <begin position="132"/>
        <end position="156"/>
    </location>
</feature>
<evidence type="ECO:0000256" key="17">
    <source>
        <dbReference type="ARBA" id="ARBA00023008"/>
    </source>
</evidence>
<evidence type="ECO:0000256" key="1">
    <source>
        <dbReference type="ARBA" id="ARBA00004651"/>
    </source>
</evidence>
<dbReference type="FunFam" id="3.40.50.1000:FF:000144">
    <property type="entry name" value="copper-transporting ATPase 1 isoform X2"/>
    <property type="match status" value="1"/>
</dbReference>
<evidence type="ECO:0000256" key="14">
    <source>
        <dbReference type="ARBA" id="ARBA00022842"/>
    </source>
</evidence>
<dbReference type="InterPro" id="IPR023214">
    <property type="entry name" value="HAD_sf"/>
</dbReference>
<dbReference type="InterPro" id="IPR023299">
    <property type="entry name" value="ATPase_P-typ_cyto_dom_N"/>
</dbReference>
<keyword evidence="17" id="KW-0186">Copper</keyword>
<organism evidence="25">
    <name type="scientific">Candidatus Berkiella aquae</name>
    <dbReference type="NCBI Taxonomy" id="295108"/>
    <lineage>
        <taxon>Bacteria</taxon>
        <taxon>Pseudomonadati</taxon>
        <taxon>Pseudomonadota</taxon>
        <taxon>Gammaproteobacteria</taxon>
        <taxon>Candidatus Berkiellales</taxon>
        <taxon>Candidatus Berkiellaceae</taxon>
        <taxon>Candidatus Berkiella</taxon>
    </lineage>
</organism>
<feature type="transmembrane region" description="Helical" evidence="23">
    <location>
        <begin position="695"/>
        <end position="714"/>
    </location>
</feature>
<accession>A0A0Q9YHX1</accession>
<dbReference type="PANTHER" id="PTHR43520">
    <property type="entry name" value="ATP7, ISOFORM B"/>
    <property type="match status" value="1"/>
</dbReference>
<evidence type="ECO:0000256" key="13">
    <source>
        <dbReference type="ARBA" id="ARBA00022840"/>
    </source>
</evidence>
<keyword evidence="10" id="KW-0677">Repeat</keyword>
<evidence type="ECO:0000256" key="19">
    <source>
        <dbReference type="ARBA" id="ARBA00023136"/>
    </source>
</evidence>
<dbReference type="SFLD" id="SFLDG00002">
    <property type="entry name" value="C1.7:_P-type_atpase_like"/>
    <property type="match status" value="1"/>
</dbReference>
<gene>
    <name evidence="25" type="primary">copA_4</name>
    <name evidence="25" type="ORF">HT99x_02629</name>
</gene>
<dbReference type="InterPro" id="IPR023298">
    <property type="entry name" value="ATPase_P-typ_TM_dom_sf"/>
</dbReference>
<keyword evidence="25" id="KW-0378">Hydrolase</keyword>
<dbReference type="EC" id="7.2.2.8" evidence="3"/>
<dbReference type="PRINTS" id="PR00119">
    <property type="entry name" value="CATATPASE"/>
</dbReference>
<keyword evidence="13 23" id="KW-0067">ATP-binding</keyword>
<dbReference type="InterPro" id="IPR008250">
    <property type="entry name" value="ATPase_P-typ_transduc_dom_A_sf"/>
</dbReference>
<sequence length="754" mass="80804">MNKILDEEMITYHLALTGMSCASCVSRIEKALLAIPDVQNAQVNLVNQSAAVSTIKNIPVDVLIKAIKHAGYGASVINNLEEEESTKALIEKSYYRHLTYKTIFAAIVGFPLLVMGMLDFMPSLITPVGRQINIGLCFLTFLTLVYSGGHFFIGAWKALRNHAANMDTLIALGTGVAWLYSLFAILFTKWLPPLAQHVYFEAAIIIIALVNLGALLELRARRHTSGAIKRLMSLQPKTARIIRINEEIDIPIEDLLIADLVRVRPGEQIPVDGIVVEGQSHVDESMLTGEALPKEKKMNDKVVGGTLNKSGSFIFKTTRVGKETTLAQIIQLVQHAQNSKPALARLADQVAGVFVPVVMIIAILTALIWFNVGAEPRVAYMLVTSMAVLVIACPCALGLAVPISVMVGVGKAAEQGILIRQADALQQAGQVTTIVLDKTGTITLGKPQVTGVYAVQKMDEQQILIMAASLEVGSEHPLAEAIINAAKDRGHSLLPVTNFQAISGYGVNGTIQEKLIWLGNAKLMDLQKIPIEGALKNQTEQLAALGQTPLYLAVDEQVIGMITIADPIKPDSKEAIIQLQKMGLKVIMLTGDHHGTAQSIAAAVNISDVLAEVLPQDKAKKIAELQAMKHIVGMVGDGINDAPALAQADVGFAIGTGTDIAIESAGIILMSGSLQGIVNAMLISRQTVGNMKQNLFGAFIYNIIGIPIAAGILYPFTGLLLNPMIAGAAMAFSSVTVVGNANRLRFFNPRNNIS</sequence>
<evidence type="ECO:0000256" key="3">
    <source>
        <dbReference type="ARBA" id="ARBA00012517"/>
    </source>
</evidence>
<dbReference type="SFLD" id="SFLDF00027">
    <property type="entry name" value="p-type_atpase"/>
    <property type="match status" value="1"/>
</dbReference>
<dbReference type="InterPro" id="IPR018303">
    <property type="entry name" value="ATPase_P-typ_P_site"/>
</dbReference>
<evidence type="ECO:0000256" key="4">
    <source>
        <dbReference type="ARBA" id="ARBA00015102"/>
    </source>
</evidence>
<evidence type="ECO:0000256" key="8">
    <source>
        <dbReference type="ARBA" id="ARBA00022692"/>
    </source>
</evidence>
<dbReference type="InterPro" id="IPR001757">
    <property type="entry name" value="P_typ_ATPase"/>
</dbReference>
<dbReference type="InterPro" id="IPR017969">
    <property type="entry name" value="Heavy-metal-associated_CS"/>
</dbReference>
<dbReference type="Gene3D" id="3.30.70.100">
    <property type="match status" value="1"/>
</dbReference>
<evidence type="ECO:0000256" key="6">
    <source>
        <dbReference type="ARBA" id="ARBA00022475"/>
    </source>
</evidence>
<dbReference type="Gene3D" id="3.40.50.1000">
    <property type="entry name" value="HAD superfamily/HAD-like"/>
    <property type="match status" value="1"/>
</dbReference>
<dbReference type="PROSITE" id="PS51257">
    <property type="entry name" value="PROKAR_LIPOPROTEIN"/>
    <property type="match status" value="1"/>
</dbReference>
<keyword evidence="6 23" id="KW-1003">Cell membrane</keyword>
<dbReference type="InterPro" id="IPR036163">
    <property type="entry name" value="HMA_dom_sf"/>
</dbReference>
<dbReference type="CDD" id="cd00371">
    <property type="entry name" value="HMA"/>
    <property type="match status" value="1"/>
</dbReference>
<feature type="transmembrane region" description="Helical" evidence="23">
    <location>
        <begin position="102"/>
        <end position="120"/>
    </location>
</feature>
<dbReference type="RefSeq" id="WP_235528461.1">
    <property type="nucleotide sequence ID" value="NZ_LKAJ02000002.1"/>
</dbReference>
<evidence type="ECO:0000256" key="20">
    <source>
        <dbReference type="ARBA" id="ARBA00029719"/>
    </source>
</evidence>
<dbReference type="InterPro" id="IPR036412">
    <property type="entry name" value="HAD-like_sf"/>
</dbReference>
<dbReference type="FunFam" id="3.30.70.100:FF:000001">
    <property type="entry name" value="ATPase copper transporting beta"/>
    <property type="match status" value="1"/>
</dbReference>
<reference evidence="25" key="1">
    <citation type="submission" date="2015-09" db="EMBL/GenBank/DDBJ databases">
        <title>Draft Genome Sequences of Two Novel Amoeba-resistant Intranuclear Bacteria, Candidatus Berkiella cookevillensis and Candidatus Berkiella aquae.</title>
        <authorList>
            <person name="Mehari Y.T."/>
            <person name="Arivett B.A."/>
            <person name="Farone A.L."/>
            <person name="Gunderson J.H."/>
            <person name="Farone M.B."/>
        </authorList>
    </citation>
    <scope>NUCLEOTIDE SEQUENCE [LARGE SCALE GENOMIC DNA]</scope>
    <source>
        <strain evidence="25">HT99</strain>
    </source>
</reference>
<protein>
    <recommendedName>
        <fullName evidence="4">Copper-exporting P-type ATPase</fullName>
        <ecNumber evidence="3">7.2.2.8</ecNumber>
    </recommendedName>
    <alternativeName>
        <fullName evidence="20">Copper-exporting P-type ATPase A</fullName>
    </alternativeName>
    <alternativeName>
        <fullName evidence="21">Cu(+)-exporting ATPase</fullName>
    </alternativeName>
</protein>
<dbReference type="PRINTS" id="PR00941">
    <property type="entry name" value="CDATPASE"/>
</dbReference>
<dbReference type="PANTHER" id="PTHR43520:SF6">
    <property type="entry name" value="COPPER-EXPORTING P-TYPE ATPASE"/>
    <property type="match status" value="1"/>
</dbReference>
<evidence type="ECO:0000256" key="12">
    <source>
        <dbReference type="ARBA" id="ARBA00022796"/>
    </source>
</evidence>
<comment type="catalytic activity">
    <reaction evidence="22">
        <text>Cu(+)(in) + ATP + H2O = Cu(+)(out) + ADP + phosphate + H(+)</text>
        <dbReference type="Rhea" id="RHEA:25792"/>
        <dbReference type="ChEBI" id="CHEBI:15377"/>
        <dbReference type="ChEBI" id="CHEBI:15378"/>
        <dbReference type="ChEBI" id="CHEBI:30616"/>
        <dbReference type="ChEBI" id="CHEBI:43474"/>
        <dbReference type="ChEBI" id="CHEBI:49552"/>
        <dbReference type="ChEBI" id="CHEBI:456216"/>
        <dbReference type="EC" id="7.2.2.8"/>
    </reaction>
</comment>
<dbReference type="EMBL" id="LKAJ01000014">
    <property type="protein sequence ID" value="KRG20237.1"/>
    <property type="molecule type" value="Genomic_DNA"/>
</dbReference>
<keyword evidence="8 23" id="KW-0812">Transmembrane</keyword>
<proteinExistence type="inferred from homology"/>
<evidence type="ECO:0000256" key="5">
    <source>
        <dbReference type="ARBA" id="ARBA00022448"/>
    </source>
</evidence>
<dbReference type="NCBIfam" id="TIGR01525">
    <property type="entry name" value="ATPase-IB_hvy"/>
    <property type="match status" value="1"/>
</dbReference>
<feature type="transmembrane region" description="Helical" evidence="23">
    <location>
        <begin position="350"/>
        <end position="372"/>
    </location>
</feature>
<dbReference type="InterPro" id="IPR027256">
    <property type="entry name" value="P-typ_ATPase_IB"/>
</dbReference>
<dbReference type="InterPro" id="IPR059000">
    <property type="entry name" value="ATPase_P-type_domA"/>
</dbReference>
<dbReference type="Gene3D" id="2.70.150.10">
    <property type="entry name" value="Calcium-transporting ATPase, cytoplasmic transduction domain A"/>
    <property type="match status" value="1"/>
</dbReference>
<evidence type="ECO:0000313" key="25">
    <source>
        <dbReference type="EMBL" id="KRG20237.1"/>
    </source>
</evidence>
<keyword evidence="19 23" id="KW-0472">Membrane</keyword>
<feature type="transmembrane region" description="Helical" evidence="23">
    <location>
        <begin position="197"/>
        <end position="216"/>
    </location>
</feature>
<dbReference type="GO" id="GO:0005524">
    <property type="term" value="F:ATP binding"/>
    <property type="evidence" value="ECO:0007669"/>
    <property type="project" value="UniProtKB-UniRule"/>
</dbReference>
<feature type="transmembrane region" description="Helical" evidence="23">
    <location>
        <begin position="720"/>
        <end position="741"/>
    </location>
</feature>
<dbReference type="GO" id="GO:0043682">
    <property type="term" value="F:P-type divalent copper transporter activity"/>
    <property type="evidence" value="ECO:0007669"/>
    <property type="project" value="TreeGrafter"/>
</dbReference>
<dbReference type="InterPro" id="IPR044492">
    <property type="entry name" value="P_typ_ATPase_HD_dom"/>
</dbReference>
<dbReference type="GO" id="GO:0060003">
    <property type="term" value="P:copper ion export"/>
    <property type="evidence" value="ECO:0007669"/>
    <property type="project" value="UniProtKB-ARBA"/>
</dbReference>
<evidence type="ECO:0000256" key="22">
    <source>
        <dbReference type="ARBA" id="ARBA00049289"/>
    </source>
</evidence>
<dbReference type="GO" id="GO:0005507">
    <property type="term" value="F:copper ion binding"/>
    <property type="evidence" value="ECO:0007669"/>
    <property type="project" value="TreeGrafter"/>
</dbReference>
<comment type="subcellular location">
    <subcellularLocation>
        <location evidence="1">Cell membrane</location>
        <topology evidence="1">Multi-pass membrane protein</topology>
    </subcellularLocation>
</comment>
<comment type="similarity">
    <text evidence="2 23">Belongs to the cation transport ATPase (P-type) (TC 3.A.3) family. Type IB subfamily.</text>
</comment>
<keyword evidence="15" id="KW-1278">Translocase</keyword>
<dbReference type="GO" id="GO:0005886">
    <property type="term" value="C:plasma membrane"/>
    <property type="evidence" value="ECO:0007669"/>
    <property type="project" value="UniProtKB-SubCell"/>
</dbReference>
<dbReference type="SFLD" id="SFLDS00003">
    <property type="entry name" value="Haloacid_Dehalogenase"/>
    <property type="match status" value="1"/>
</dbReference>
<evidence type="ECO:0000256" key="21">
    <source>
        <dbReference type="ARBA" id="ARBA00033239"/>
    </source>
</evidence>
<keyword evidence="12" id="KW-0187">Copper transport</keyword>
<dbReference type="PROSITE" id="PS50846">
    <property type="entry name" value="HMA_2"/>
    <property type="match status" value="1"/>
</dbReference>
<dbReference type="GO" id="GO:0140581">
    <property type="term" value="F:P-type monovalent copper transporter activity"/>
    <property type="evidence" value="ECO:0007669"/>
    <property type="project" value="UniProtKB-EC"/>
</dbReference>
<dbReference type="Pfam" id="PF00403">
    <property type="entry name" value="HMA"/>
    <property type="match status" value="1"/>
</dbReference>
<dbReference type="PATRIC" id="fig|1590043.3.peg.2672"/>
<dbReference type="NCBIfam" id="TIGR01494">
    <property type="entry name" value="ATPase_P-type"/>
    <property type="match status" value="1"/>
</dbReference>
<evidence type="ECO:0000256" key="23">
    <source>
        <dbReference type="RuleBase" id="RU362081"/>
    </source>
</evidence>
<evidence type="ECO:0000259" key="24">
    <source>
        <dbReference type="PROSITE" id="PS50846"/>
    </source>
</evidence>
<dbReference type="FunFam" id="2.70.150.10:FF:000020">
    <property type="entry name" value="Copper-exporting P-type ATPase A"/>
    <property type="match status" value="1"/>
</dbReference>
<dbReference type="NCBIfam" id="TIGR01511">
    <property type="entry name" value="ATPase-IB1_Cu"/>
    <property type="match status" value="1"/>
</dbReference>
<evidence type="ECO:0000256" key="18">
    <source>
        <dbReference type="ARBA" id="ARBA00023065"/>
    </source>
</evidence>
<evidence type="ECO:0000256" key="15">
    <source>
        <dbReference type="ARBA" id="ARBA00022967"/>
    </source>
</evidence>
<dbReference type="PROSITE" id="PS01047">
    <property type="entry name" value="HMA_1"/>
    <property type="match status" value="1"/>
</dbReference>
<dbReference type="CDD" id="cd02094">
    <property type="entry name" value="P-type_ATPase_Cu-like"/>
    <property type="match status" value="1"/>
</dbReference>
<dbReference type="InterPro" id="IPR006121">
    <property type="entry name" value="HMA_dom"/>
</dbReference>
<dbReference type="Pfam" id="PF00702">
    <property type="entry name" value="Hydrolase"/>
    <property type="match status" value="1"/>
</dbReference>
<keyword evidence="5" id="KW-0813">Transport</keyword>
<dbReference type="GO" id="GO:0055070">
    <property type="term" value="P:copper ion homeostasis"/>
    <property type="evidence" value="ECO:0007669"/>
    <property type="project" value="TreeGrafter"/>
</dbReference>
<keyword evidence="7" id="KW-0597">Phosphoprotein</keyword>
<dbReference type="STRING" id="295108.HT99x_02629"/>
<comment type="caution">
    <text evidence="25">The sequence shown here is derived from an EMBL/GenBank/DDBJ whole genome shotgun (WGS) entry which is preliminary data.</text>
</comment>
<evidence type="ECO:0000256" key="10">
    <source>
        <dbReference type="ARBA" id="ARBA00022737"/>
    </source>
</evidence>
<dbReference type="AlphaFoldDB" id="A0A0Q9YHX1"/>
<dbReference type="SUPFAM" id="SSF81653">
    <property type="entry name" value="Calcium ATPase, transduction domain A"/>
    <property type="match status" value="1"/>
</dbReference>
<evidence type="ECO:0000256" key="9">
    <source>
        <dbReference type="ARBA" id="ARBA00022723"/>
    </source>
</evidence>
<name>A0A0Q9YHX1_9GAMM</name>
<evidence type="ECO:0000256" key="2">
    <source>
        <dbReference type="ARBA" id="ARBA00006024"/>
    </source>
</evidence>
<dbReference type="SUPFAM" id="SSF56784">
    <property type="entry name" value="HAD-like"/>
    <property type="match status" value="1"/>
</dbReference>
<feature type="transmembrane region" description="Helical" evidence="23">
    <location>
        <begin position="378"/>
        <end position="401"/>
    </location>
</feature>
<keyword evidence="18" id="KW-0406">Ion transport</keyword>